<name>A0A4Q6X8J6_9GAMM</name>
<dbReference type="RefSeq" id="WP_130162837.1">
    <property type="nucleotide sequence ID" value="NZ_SGIM01000012.1"/>
</dbReference>
<dbReference type="AlphaFoldDB" id="A0A4Q6X8J6"/>
<dbReference type="Proteomes" id="UP000292110">
    <property type="component" value="Unassembled WGS sequence"/>
</dbReference>
<comment type="caution">
    <text evidence="2">The sequence shown here is derived from an EMBL/GenBank/DDBJ whole genome shotgun (WGS) entry which is preliminary data.</text>
</comment>
<dbReference type="PANTHER" id="PTHR33336">
    <property type="entry name" value="QUINOL MONOOXYGENASE YGIN-RELATED"/>
    <property type="match status" value="1"/>
</dbReference>
<sequence>MITLNVFFNVNSEKRTEFLNVLNNMVVESNKEQGCLIYKLWQDTNAVDSYALIELWENKEVLNKHQKTPHWIAFNDVVNSYLTEPYDEHHYQEIAH</sequence>
<feature type="domain" description="ABM" evidence="1">
    <location>
        <begin position="2"/>
        <end position="91"/>
    </location>
</feature>
<dbReference type="PROSITE" id="PS51725">
    <property type="entry name" value="ABM"/>
    <property type="match status" value="1"/>
</dbReference>
<evidence type="ECO:0000313" key="3">
    <source>
        <dbReference type="Proteomes" id="UP000292110"/>
    </source>
</evidence>
<dbReference type="InterPro" id="IPR007138">
    <property type="entry name" value="ABM_dom"/>
</dbReference>
<reference evidence="2 3" key="1">
    <citation type="submission" date="2019-02" db="EMBL/GenBank/DDBJ databases">
        <title>The draft genome of Acinetobacter halotolerans strain JCM 31009.</title>
        <authorList>
            <person name="Qin J."/>
            <person name="Feng Y."/>
            <person name="Nemec A."/>
            <person name="Zong Z."/>
        </authorList>
    </citation>
    <scope>NUCLEOTIDE SEQUENCE [LARGE SCALE GENOMIC DNA]</scope>
    <source>
        <strain evidence="2 3">JCM 31009</strain>
    </source>
</reference>
<dbReference type="InterPro" id="IPR011008">
    <property type="entry name" value="Dimeric_a/b-barrel"/>
</dbReference>
<evidence type="ECO:0000259" key="1">
    <source>
        <dbReference type="PROSITE" id="PS51725"/>
    </source>
</evidence>
<dbReference type="Pfam" id="PF03992">
    <property type="entry name" value="ABM"/>
    <property type="match status" value="1"/>
</dbReference>
<protein>
    <submittedName>
        <fullName evidence="2">Antibiotic biosynthesis monooxygenase</fullName>
    </submittedName>
</protein>
<dbReference type="SUPFAM" id="SSF54909">
    <property type="entry name" value="Dimeric alpha+beta barrel"/>
    <property type="match status" value="1"/>
</dbReference>
<dbReference type="InterPro" id="IPR050744">
    <property type="entry name" value="AI-2_Isomerase_LsrG"/>
</dbReference>
<proteinExistence type="predicted"/>
<dbReference type="EMBL" id="SGIM01000012">
    <property type="protein sequence ID" value="RZF50210.1"/>
    <property type="molecule type" value="Genomic_DNA"/>
</dbReference>
<dbReference type="Gene3D" id="3.30.70.100">
    <property type="match status" value="1"/>
</dbReference>
<gene>
    <name evidence="2" type="ORF">EXE30_13455</name>
</gene>
<keyword evidence="2" id="KW-0560">Oxidoreductase</keyword>
<keyword evidence="2" id="KW-0503">Monooxygenase</keyword>
<keyword evidence="3" id="KW-1185">Reference proteome</keyword>
<dbReference type="GO" id="GO:0004497">
    <property type="term" value="F:monooxygenase activity"/>
    <property type="evidence" value="ECO:0007669"/>
    <property type="project" value="UniProtKB-KW"/>
</dbReference>
<accession>A0A4Q6X8J6</accession>
<dbReference type="PANTHER" id="PTHR33336:SF15">
    <property type="entry name" value="ABM DOMAIN-CONTAINING PROTEIN"/>
    <property type="match status" value="1"/>
</dbReference>
<evidence type="ECO:0000313" key="2">
    <source>
        <dbReference type="EMBL" id="RZF50210.1"/>
    </source>
</evidence>
<organism evidence="2 3">
    <name type="scientific">Acinetobacter halotolerans</name>
    <dbReference type="NCBI Taxonomy" id="1752076"/>
    <lineage>
        <taxon>Bacteria</taxon>
        <taxon>Pseudomonadati</taxon>
        <taxon>Pseudomonadota</taxon>
        <taxon>Gammaproteobacteria</taxon>
        <taxon>Moraxellales</taxon>
        <taxon>Moraxellaceae</taxon>
        <taxon>Acinetobacter</taxon>
    </lineage>
</organism>